<keyword evidence="4" id="KW-1185">Reference proteome</keyword>
<proteinExistence type="predicted"/>
<evidence type="ECO:0000313" key="3">
    <source>
        <dbReference type="EMBL" id="KAK5780815.1"/>
    </source>
</evidence>
<dbReference type="Pfam" id="PF08058">
    <property type="entry name" value="NPCC"/>
    <property type="match status" value="1"/>
</dbReference>
<evidence type="ECO:0000313" key="4">
    <source>
        <dbReference type="Proteomes" id="UP001306508"/>
    </source>
</evidence>
<dbReference type="EMBL" id="JAWIZZ010000040">
    <property type="protein sequence ID" value="KAK5780815.1"/>
    <property type="molecule type" value="Genomic_DNA"/>
</dbReference>
<feature type="transmembrane region" description="Helical" evidence="2">
    <location>
        <begin position="194"/>
        <end position="212"/>
    </location>
</feature>
<dbReference type="GO" id="GO:0005640">
    <property type="term" value="C:nuclear outer membrane"/>
    <property type="evidence" value="ECO:0007669"/>
    <property type="project" value="TreeGrafter"/>
</dbReference>
<dbReference type="InterPro" id="IPR012578">
    <property type="entry name" value="Nucl_pore_cmplx"/>
</dbReference>
<dbReference type="AlphaFoldDB" id="A0AAN7WIL4"/>
<dbReference type="GO" id="GO:0070762">
    <property type="term" value="C:nuclear pore transmembrane ring"/>
    <property type="evidence" value="ECO:0007669"/>
    <property type="project" value="TreeGrafter"/>
</dbReference>
<evidence type="ECO:0000256" key="1">
    <source>
        <dbReference type="SAM" id="MobiDB-lite"/>
    </source>
</evidence>
<sequence>MDSIYDFTICSSPVKQLSPIQKDLIRSKIIKETPQRFYSNQNIFNKQLNVLTNSYSIDNNNTIHENYHNKFKQNKNIYHNTHRKTTTNRNDQNTSIFIENPILNKFIDKSINKEFEFHKLIINIISLFIITLFIKVFKLVYHIFNNHNISSNIFFYYFNYNTTNNDNLNTLNFYLIKLIKLFQMLFNNIDNIKYLINSIISFNIMVSLIKLLSYSKTSSNDRNSSNNYNNNNNNNFNTSNIKSYNLSDRQKDLLGLNQDEACNNYKNSNQSLMKKPYEVQLNNNLLPSHNNNKINRVTEDSESQGNNLVPKTPYIFKSLRTPLKKDLQLQSQQDNKFIQSTFSNHLKDNTNSTFNVTNTTTTNNSNNLNTFTTMETPTLSNNKKIDYIPSNKYAYLMDSPSPIKKNYR</sequence>
<comment type="caution">
    <text evidence="3">The sequence shown here is derived from an EMBL/GenBank/DDBJ whole genome shotgun (WGS) entry which is preliminary data.</text>
</comment>
<dbReference type="Proteomes" id="UP001306508">
    <property type="component" value="Unassembled WGS sequence"/>
</dbReference>
<evidence type="ECO:0000256" key="2">
    <source>
        <dbReference type="SAM" id="Phobius"/>
    </source>
</evidence>
<dbReference type="GO" id="GO:0030474">
    <property type="term" value="P:spindle pole body duplication"/>
    <property type="evidence" value="ECO:0007669"/>
    <property type="project" value="TreeGrafter"/>
</dbReference>
<dbReference type="PANTHER" id="PTHR28003:SF1">
    <property type="entry name" value="NUCLEOPORIN POM34"/>
    <property type="match status" value="1"/>
</dbReference>
<reference evidence="4" key="1">
    <citation type="submission" date="2023-07" db="EMBL/GenBank/DDBJ databases">
        <title>A draft genome of Kazachstania heterogenica Y-27499.</title>
        <authorList>
            <person name="Donic C."/>
            <person name="Kralova J.S."/>
            <person name="Fidel L."/>
            <person name="Ben-Dor S."/>
            <person name="Jung S."/>
        </authorList>
    </citation>
    <scope>NUCLEOTIDE SEQUENCE [LARGE SCALE GENOMIC DNA]</scope>
    <source>
        <strain evidence="4">Y27499</strain>
    </source>
</reference>
<organism evidence="3 4">
    <name type="scientific">Arxiozyma heterogenica</name>
    <dbReference type="NCBI Taxonomy" id="278026"/>
    <lineage>
        <taxon>Eukaryota</taxon>
        <taxon>Fungi</taxon>
        <taxon>Dikarya</taxon>
        <taxon>Ascomycota</taxon>
        <taxon>Saccharomycotina</taxon>
        <taxon>Saccharomycetes</taxon>
        <taxon>Saccharomycetales</taxon>
        <taxon>Saccharomycetaceae</taxon>
        <taxon>Arxiozyma</taxon>
    </lineage>
</organism>
<keyword evidence="2" id="KW-1133">Transmembrane helix</keyword>
<dbReference type="PANTHER" id="PTHR28003">
    <property type="entry name" value="NUCLEOPORIN POM34"/>
    <property type="match status" value="1"/>
</dbReference>
<feature type="region of interest" description="Disordered" evidence="1">
    <location>
        <begin position="218"/>
        <end position="242"/>
    </location>
</feature>
<keyword evidence="2" id="KW-0812">Transmembrane</keyword>
<protein>
    <submittedName>
        <fullName evidence="3">Uncharacterized protein</fullName>
    </submittedName>
</protein>
<keyword evidence="2" id="KW-0472">Membrane</keyword>
<accession>A0AAN7WIL4</accession>
<gene>
    <name evidence="3" type="ORF">RI543_001940</name>
</gene>
<feature type="transmembrane region" description="Helical" evidence="2">
    <location>
        <begin position="120"/>
        <end position="144"/>
    </location>
</feature>
<name>A0AAN7WIL4_9SACH</name>
<dbReference type="GO" id="GO:0006606">
    <property type="term" value="P:protein import into nucleus"/>
    <property type="evidence" value="ECO:0007669"/>
    <property type="project" value="TreeGrafter"/>
</dbReference>